<evidence type="ECO:0000256" key="1">
    <source>
        <dbReference type="ARBA" id="ARBA00022612"/>
    </source>
</evidence>
<keyword evidence="1" id="KW-1188">Viral release from host cell</keyword>
<feature type="domain" description="Prohead serine protease" evidence="7">
    <location>
        <begin position="23"/>
        <end position="158"/>
    </location>
</feature>
<feature type="region of interest" description="Disordered" evidence="6">
    <location>
        <begin position="154"/>
        <end position="184"/>
    </location>
</feature>
<dbReference type="GO" id="GO:0006508">
    <property type="term" value="P:proteolysis"/>
    <property type="evidence" value="ECO:0007669"/>
    <property type="project" value="UniProtKB-KW"/>
</dbReference>
<gene>
    <name evidence="8" type="ORF">UFOVP872_20</name>
</gene>
<dbReference type="Pfam" id="PF04586">
    <property type="entry name" value="Peptidase_S78"/>
    <property type="match status" value="1"/>
</dbReference>
<proteinExistence type="predicted"/>
<keyword evidence="2" id="KW-0645">Protease</keyword>
<name>A0A6J5P8S7_9CAUD</name>
<reference evidence="8" key="1">
    <citation type="submission" date="2020-04" db="EMBL/GenBank/DDBJ databases">
        <authorList>
            <person name="Chiriac C."/>
            <person name="Salcher M."/>
            <person name="Ghai R."/>
            <person name="Kavagutti S V."/>
        </authorList>
    </citation>
    <scope>NUCLEOTIDE SEQUENCE</scope>
</reference>
<dbReference type="GO" id="GO:0046797">
    <property type="term" value="P:viral procapsid maturation"/>
    <property type="evidence" value="ECO:0007669"/>
    <property type="project" value="UniProtKB-KW"/>
</dbReference>
<dbReference type="EMBL" id="LR796802">
    <property type="protein sequence ID" value="CAB4167462.1"/>
    <property type="molecule type" value="Genomic_DNA"/>
</dbReference>
<evidence type="ECO:0000259" key="7">
    <source>
        <dbReference type="Pfam" id="PF04586"/>
    </source>
</evidence>
<evidence type="ECO:0000256" key="6">
    <source>
        <dbReference type="SAM" id="MobiDB-lite"/>
    </source>
</evidence>
<accession>A0A6J5P8S7</accession>
<feature type="compositionally biased region" description="Acidic residues" evidence="6">
    <location>
        <begin position="165"/>
        <end position="181"/>
    </location>
</feature>
<feature type="compositionally biased region" description="Polar residues" evidence="6">
    <location>
        <begin position="154"/>
        <end position="164"/>
    </location>
</feature>
<dbReference type="GO" id="GO:0008233">
    <property type="term" value="F:peptidase activity"/>
    <property type="evidence" value="ECO:0007669"/>
    <property type="project" value="UniProtKB-KW"/>
</dbReference>
<dbReference type="InterPro" id="IPR054613">
    <property type="entry name" value="Peptidase_S78_dom"/>
</dbReference>
<protein>
    <submittedName>
        <fullName evidence="8">Phage capsid</fullName>
    </submittedName>
</protein>
<keyword evidence="5" id="KW-1273">Viral capsid maturation</keyword>
<evidence type="ECO:0000256" key="5">
    <source>
        <dbReference type="ARBA" id="ARBA00023045"/>
    </source>
</evidence>
<dbReference type="SUPFAM" id="SSF56563">
    <property type="entry name" value="Major capsid protein gp5"/>
    <property type="match status" value="1"/>
</dbReference>
<evidence type="ECO:0000256" key="4">
    <source>
        <dbReference type="ARBA" id="ARBA00022950"/>
    </source>
</evidence>
<organism evidence="8">
    <name type="scientific">uncultured Caudovirales phage</name>
    <dbReference type="NCBI Taxonomy" id="2100421"/>
    <lineage>
        <taxon>Viruses</taxon>
        <taxon>Duplodnaviria</taxon>
        <taxon>Heunggongvirae</taxon>
        <taxon>Uroviricota</taxon>
        <taxon>Caudoviricetes</taxon>
        <taxon>Peduoviridae</taxon>
        <taxon>Maltschvirus</taxon>
        <taxon>Maltschvirus maltsch</taxon>
    </lineage>
</organism>
<evidence type="ECO:0000256" key="3">
    <source>
        <dbReference type="ARBA" id="ARBA00022801"/>
    </source>
</evidence>
<keyword evidence="3" id="KW-0378">Hydrolase</keyword>
<sequence>MIKFQPSPITIDAAAPDGTPKRTIMGLAVPYGVDATTSDGTTVRFMPGSMPTEGQAPVLLQYHDNTRPIGVVTARVEMSDGMYFEARISDTANGREALTLAMDGVLTGVSVGATPTAWSYDENGTMEVTAATWAELSVVPMPAFSDSRIHQIAAQSGNNSNQTEPDADETTEVSEVEETETMSEVTENAVNIEASTPVTPLWAQVSHGVKLPSASEYMAAFAAGPTAFAEMNGRIKAAAPNITTADTPGILPEIITGSVYDSLNPIRPFVSAIGTKAMPTAGATFRRPKITVRPVVTQQPTGQLNALDPSTVTVSNTDISKLTFGTYVTVSEQDLDWSDPASINIIIEQLAIAYGQATDNYAVDTCHAAISQTSAVTDTAVGADWVSAIYEGARQISASSNYLPTHMVVTPATWAALSSSVDDQNRPVFPYTGAPNLMGQNAAGTSSATSWNGNPLGLVLVVDKNAPGSFMGHAAGPAAGFEFYEQMKGAISIDVPSTLGRTIAFRGYAASFMADATKFVKFV</sequence>
<keyword evidence="4" id="KW-0118">Viral capsid assembly</keyword>
<evidence type="ECO:0000313" key="8">
    <source>
        <dbReference type="EMBL" id="CAB4167462.1"/>
    </source>
</evidence>
<evidence type="ECO:0000256" key="2">
    <source>
        <dbReference type="ARBA" id="ARBA00022670"/>
    </source>
</evidence>